<dbReference type="AlphaFoldDB" id="A0A834IWT5"/>
<accession>A0A834IWT5</accession>
<proteinExistence type="predicted"/>
<evidence type="ECO:0000313" key="1">
    <source>
        <dbReference type="EMBL" id="KAF7285310.1"/>
    </source>
</evidence>
<name>A0A834IWT5_RHYFE</name>
<gene>
    <name evidence="1" type="ORF">GWI33_011103</name>
</gene>
<evidence type="ECO:0000313" key="2">
    <source>
        <dbReference type="Proteomes" id="UP000625711"/>
    </source>
</evidence>
<keyword evidence="2" id="KW-1185">Reference proteome</keyword>
<comment type="caution">
    <text evidence="1">The sequence shown here is derived from an EMBL/GenBank/DDBJ whole genome shotgun (WGS) entry which is preliminary data.</text>
</comment>
<protein>
    <submittedName>
        <fullName evidence="1">Uncharacterized protein</fullName>
    </submittedName>
</protein>
<sequence>MCAWQDRPKCQCLSELGGTGCGRDSGRGTWGSRVRGRGWWKRLVRRSSPPDPRCPAHIPLWRGYPEKGPGFEGLEIKVKLRTAIEKIRGRESRYGETFA</sequence>
<dbReference type="EMBL" id="JAACXV010000057">
    <property type="protein sequence ID" value="KAF7285310.1"/>
    <property type="molecule type" value="Genomic_DNA"/>
</dbReference>
<organism evidence="1 2">
    <name type="scientific">Rhynchophorus ferrugineus</name>
    <name type="common">Red palm weevil</name>
    <name type="synonym">Curculio ferrugineus</name>
    <dbReference type="NCBI Taxonomy" id="354439"/>
    <lineage>
        <taxon>Eukaryota</taxon>
        <taxon>Metazoa</taxon>
        <taxon>Ecdysozoa</taxon>
        <taxon>Arthropoda</taxon>
        <taxon>Hexapoda</taxon>
        <taxon>Insecta</taxon>
        <taxon>Pterygota</taxon>
        <taxon>Neoptera</taxon>
        <taxon>Endopterygota</taxon>
        <taxon>Coleoptera</taxon>
        <taxon>Polyphaga</taxon>
        <taxon>Cucujiformia</taxon>
        <taxon>Curculionidae</taxon>
        <taxon>Dryophthorinae</taxon>
        <taxon>Rhynchophorus</taxon>
    </lineage>
</organism>
<dbReference type="Proteomes" id="UP000625711">
    <property type="component" value="Unassembled WGS sequence"/>
</dbReference>
<reference evidence="1" key="1">
    <citation type="submission" date="2020-08" db="EMBL/GenBank/DDBJ databases">
        <title>Genome sequencing and assembly of the red palm weevil Rhynchophorus ferrugineus.</title>
        <authorList>
            <person name="Dias G.B."/>
            <person name="Bergman C.M."/>
            <person name="Manee M."/>
        </authorList>
    </citation>
    <scope>NUCLEOTIDE SEQUENCE</scope>
    <source>
        <strain evidence="1">AA-2017</strain>
        <tissue evidence="1">Whole larva</tissue>
    </source>
</reference>